<evidence type="ECO:0000259" key="2">
    <source>
        <dbReference type="Pfam" id="PF07992"/>
    </source>
</evidence>
<evidence type="ECO:0000259" key="3">
    <source>
        <dbReference type="Pfam" id="PF21706"/>
    </source>
</evidence>
<dbReference type="InterPro" id="IPR036188">
    <property type="entry name" value="FAD/NAD-bd_sf"/>
</dbReference>
<feature type="domain" description="Sulfide dehydrogenase [flavocytochrome c] flavoprotein chain central" evidence="3">
    <location>
        <begin position="165"/>
        <end position="261"/>
    </location>
</feature>
<sequence length="419" mass="46485">MKRRTLLSATLGLAAAAFLPAARASNGRVVIVGGGWGGLAAARQLRSLAPALEVVLVEKNAAFWSRPLSNRWLVGLADGKALQHDYRQAAQRHGYRFLQAEVTAIDRARRKVVCPTEELDYDWLIIAAGIREDFSPWYGVDRSAAEHSRLNFPSAFADSDGHLRLKAKLEKFTGGDLVMTVPPMPYRCPPAPYERAGMIAWWMKQRGIKGRLIVLDPNQPALSFDRVFRDSYRDQITYLPQARVKSIDPYKKQLSTDFDTIDFDDAILMPPQQAADIIWQAGLIGQGSDGKPSGWAAIDPVHLHAVGDERVFLVGDQIDKASPLFGHYPKTGQMAARLGQIAAQQIAARAAGKVPEKLLPDSTCYVLNRIEPMEMARLETAYRFRGDGLIQQSVRQTYNPQPDNEDVRWATGMFAALGF</sequence>
<dbReference type="Pfam" id="PF21706">
    <property type="entry name" value="FCSD_central"/>
    <property type="match status" value="1"/>
</dbReference>
<dbReference type="PANTHER" id="PTHR43755:SF1">
    <property type="entry name" value="FAD-DEPENDENT PYRIDINE NUCLEOTIDE-DISULPHIDE OXIDOREDUCTASE"/>
    <property type="match status" value="1"/>
</dbReference>
<name>A0A133XL51_9RHOO</name>
<keyword evidence="1" id="KW-0732">Signal</keyword>
<feature type="chain" id="PRO_5007459818" evidence="1">
    <location>
        <begin position="25"/>
        <end position="419"/>
    </location>
</feature>
<dbReference type="PANTHER" id="PTHR43755">
    <property type="match status" value="1"/>
</dbReference>
<dbReference type="STRING" id="281362.AT959_04685"/>
<dbReference type="InterPro" id="IPR052541">
    <property type="entry name" value="SQRD"/>
</dbReference>
<proteinExistence type="predicted"/>
<keyword evidence="5" id="KW-1185">Reference proteome</keyword>
<dbReference type="InterPro" id="IPR049386">
    <property type="entry name" value="FCSD_central"/>
</dbReference>
<feature type="domain" description="FAD/NAD(P)-binding" evidence="2">
    <location>
        <begin position="28"/>
        <end position="140"/>
    </location>
</feature>
<feature type="signal peptide" evidence="1">
    <location>
        <begin position="1"/>
        <end position="24"/>
    </location>
</feature>
<evidence type="ECO:0000256" key="1">
    <source>
        <dbReference type="SAM" id="SignalP"/>
    </source>
</evidence>
<reference evidence="4 5" key="1">
    <citation type="submission" date="2015-12" db="EMBL/GenBank/DDBJ databases">
        <title>Nitrous oxide reduction kinetics distinguish bacteria harboring typical versus atypical NosZ.</title>
        <authorList>
            <person name="Yoon S."/>
            <person name="Nissen S."/>
            <person name="Park D."/>
            <person name="Sanford R.A."/>
            <person name="Loeffler F.E."/>
        </authorList>
    </citation>
    <scope>NUCLEOTIDE SEQUENCE [LARGE SCALE GENOMIC DNA]</scope>
    <source>
        <strain evidence="4 5">ATCC BAA-841</strain>
    </source>
</reference>
<dbReference type="InterPro" id="IPR023753">
    <property type="entry name" value="FAD/NAD-binding_dom"/>
</dbReference>
<dbReference type="SUPFAM" id="SSF51905">
    <property type="entry name" value="FAD/NAD(P)-binding domain"/>
    <property type="match status" value="2"/>
</dbReference>
<organism evidence="4 5">
    <name type="scientific">Dechloromonas denitrificans</name>
    <dbReference type="NCBI Taxonomy" id="281362"/>
    <lineage>
        <taxon>Bacteria</taxon>
        <taxon>Pseudomonadati</taxon>
        <taxon>Pseudomonadota</taxon>
        <taxon>Betaproteobacteria</taxon>
        <taxon>Rhodocyclales</taxon>
        <taxon>Azonexaceae</taxon>
        <taxon>Dechloromonas</taxon>
    </lineage>
</organism>
<accession>A0A133XL51</accession>
<comment type="caution">
    <text evidence="4">The sequence shown here is derived from an EMBL/GenBank/DDBJ whole genome shotgun (WGS) entry which is preliminary data.</text>
</comment>
<dbReference type="Gene3D" id="3.50.50.60">
    <property type="entry name" value="FAD/NAD(P)-binding domain"/>
    <property type="match status" value="2"/>
</dbReference>
<dbReference type="RefSeq" id="WP_066881116.1">
    <property type="nucleotide sequence ID" value="NZ_LODL01000010.1"/>
</dbReference>
<evidence type="ECO:0000313" key="5">
    <source>
        <dbReference type="Proteomes" id="UP000070186"/>
    </source>
</evidence>
<dbReference type="GO" id="GO:0016491">
    <property type="term" value="F:oxidoreductase activity"/>
    <property type="evidence" value="ECO:0007669"/>
    <property type="project" value="InterPro"/>
</dbReference>
<gene>
    <name evidence="4" type="ORF">AT959_04685</name>
</gene>
<dbReference type="AlphaFoldDB" id="A0A133XL51"/>
<protein>
    <submittedName>
        <fullName evidence="4">Pyridine nucleotide-disulfide oxidoreductase</fullName>
    </submittedName>
</protein>
<evidence type="ECO:0000313" key="4">
    <source>
        <dbReference type="EMBL" id="KXB31663.1"/>
    </source>
</evidence>
<dbReference type="EMBL" id="LODL01000010">
    <property type="protein sequence ID" value="KXB31663.1"/>
    <property type="molecule type" value="Genomic_DNA"/>
</dbReference>
<dbReference type="Proteomes" id="UP000070186">
    <property type="component" value="Unassembled WGS sequence"/>
</dbReference>
<dbReference type="Pfam" id="PF07992">
    <property type="entry name" value="Pyr_redox_2"/>
    <property type="match status" value="1"/>
</dbReference>